<keyword evidence="1" id="KW-0680">Restriction system</keyword>
<gene>
    <name evidence="3" type="ORF">AU468_12590</name>
</gene>
<dbReference type="AlphaFoldDB" id="A0A2S4JG85"/>
<dbReference type="GO" id="GO:0009307">
    <property type="term" value="P:DNA restriction-modification system"/>
    <property type="evidence" value="ECO:0007669"/>
    <property type="project" value="UniProtKB-KW"/>
</dbReference>
<dbReference type="GO" id="GO:0003677">
    <property type="term" value="F:DNA binding"/>
    <property type="evidence" value="ECO:0007669"/>
    <property type="project" value="UniProtKB-KW"/>
</dbReference>
<dbReference type="Gene3D" id="3.90.220.20">
    <property type="entry name" value="DNA methylase specificity domains"/>
    <property type="match status" value="1"/>
</dbReference>
<comment type="caution">
    <text evidence="3">The sequence shown here is derived from an EMBL/GenBank/DDBJ whole genome shotgun (WGS) entry which is preliminary data.</text>
</comment>
<keyword evidence="2" id="KW-0238">DNA-binding</keyword>
<evidence type="ECO:0000256" key="1">
    <source>
        <dbReference type="ARBA" id="ARBA00022747"/>
    </source>
</evidence>
<dbReference type="Proteomes" id="UP000237350">
    <property type="component" value="Unassembled WGS sequence"/>
</dbReference>
<organism evidence="3 4">
    <name type="scientific">Alkalispirochaeta sphaeroplastigenens</name>
    <dbReference type="NCBI Taxonomy" id="1187066"/>
    <lineage>
        <taxon>Bacteria</taxon>
        <taxon>Pseudomonadati</taxon>
        <taxon>Spirochaetota</taxon>
        <taxon>Spirochaetia</taxon>
        <taxon>Spirochaetales</taxon>
        <taxon>Spirochaetaceae</taxon>
        <taxon>Alkalispirochaeta</taxon>
    </lineage>
</organism>
<reference evidence="4" key="1">
    <citation type="submission" date="2015-12" db="EMBL/GenBank/DDBJ databases">
        <authorList>
            <person name="Lodha T.D."/>
            <person name="Chintalapati S."/>
            <person name="Chintalapati V.R."/>
            <person name="Sravanthi T."/>
        </authorList>
    </citation>
    <scope>NUCLEOTIDE SEQUENCE [LARGE SCALE GENOMIC DNA]</scope>
    <source>
        <strain evidence="4">JC133</strain>
    </source>
</reference>
<keyword evidence="4" id="KW-1185">Reference proteome</keyword>
<dbReference type="EMBL" id="LPWH01000121">
    <property type="protein sequence ID" value="POQ98578.1"/>
    <property type="molecule type" value="Genomic_DNA"/>
</dbReference>
<evidence type="ECO:0008006" key="5">
    <source>
        <dbReference type="Google" id="ProtNLM"/>
    </source>
</evidence>
<dbReference type="SUPFAM" id="SSF116734">
    <property type="entry name" value="DNA methylase specificity domain"/>
    <property type="match status" value="1"/>
</dbReference>
<accession>A0A2S4JG85</accession>
<evidence type="ECO:0000313" key="4">
    <source>
        <dbReference type="Proteomes" id="UP000237350"/>
    </source>
</evidence>
<dbReference type="CDD" id="cd16961">
    <property type="entry name" value="RMtype1_S_TRD-CR_like"/>
    <property type="match status" value="1"/>
</dbReference>
<evidence type="ECO:0000313" key="3">
    <source>
        <dbReference type="EMBL" id="POQ98578.1"/>
    </source>
</evidence>
<dbReference type="InterPro" id="IPR044946">
    <property type="entry name" value="Restrct_endonuc_typeI_TRD_sf"/>
</dbReference>
<sequence length="161" mass="18404">MDFPPAGYLPEPARTVFLPTRADRARQYTVKPYDVLITAVGTIGQITIISEECPDNWIPATNMFVVRFRENQRDLGRAYYGLMKSEFGTRVLRELSHGSSIKLISKKAFARVPLPPCTDDFIAYFISLWEQQEDLYTRSQQLLQEALKVYQAVPEVVRKGA</sequence>
<evidence type="ECO:0000256" key="2">
    <source>
        <dbReference type="ARBA" id="ARBA00023125"/>
    </source>
</evidence>
<proteinExistence type="predicted"/>
<name>A0A2S4JG85_9SPIO</name>
<protein>
    <recommendedName>
        <fullName evidence="5">Type I restriction modification DNA specificity domain-containing protein</fullName>
    </recommendedName>
</protein>